<evidence type="ECO:0000256" key="6">
    <source>
        <dbReference type="ARBA" id="ARBA00023004"/>
    </source>
</evidence>
<dbReference type="GO" id="GO:0016706">
    <property type="term" value="F:2-oxoglutarate-dependent dioxygenase activity"/>
    <property type="evidence" value="ECO:0007669"/>
    <property type="project" value="UniProtKB-UniRule"/>
</dbReference>
<dbReference type="RefSeq" id="WP_086434580.1">
    <property type="nucleotide sequence ID" value="NZ_FXWH01000001.1"/>
</dbReference>
<dbReference type="Gene3D" id="2.60.120.620">
    <property type="entry name" value="q2cbj1_9rhob like domain"/>
    <property type="match status" value="1"/>
</dbReference>
<evidence type="ECO:0000256" key="5">
    <source>
        <dbReference type="ARBA" id="ARBA00023002"/>
    </source>
</evidence>
<dbReference type="Pfam" id="PF13640">
    <property type="entry name" value="2OG-FeII_Oxy_3"/>
    <property type="match status" value="1"/>
</dbReference>
<gene>
    <name evidence="9" type="ORF">SAMN06297229_1519</name>
</gene>
<dbReference type="PANTHER" id="PTHR41536:SF1">
    <property type="entry name" value="PKHD-TYPE HYDROXYLASE YBIX"/>
    <property type="match status" value="1"/>
</dbReference>
<name>A0A1Y6F1R4_9GAMM</name>
<feature type="binding site" evidence="7">
    <location>
        <position position="162"/>
    </location>
    <ligand>
        <name>2-oxoglutarate</name>
        <dbReference type="ChEBI" id="CHEBI:16810"/>
    </ligand>
</feature>
<dbReference type="Proteomes" id="UP000194450">
    <property type="component" value="Unassembled WGS sequence"/>
</dbReference>
<sequence>MLIHLSQVIDAPTVAALRKRLDNAQFRDGKLSAGYAAKGVKQNQQSEGDDLSQHVVSLIQERLLKHPVWVQAAQPKHFGRCMLNRYGVSDHYGWHVDDAWMQGIRTDLSFTVSLSALSEYDGGAMAIQDTSGERSWRLDTGDVLLYPSHYLHQVEAVTRGERVAMVGWLQSLVRDPGKRELLFELSQALEHEFAQQQKSAQFDRLSKVYQNLQRQWLE</sequence>
<dbReference type="InterPro" id="IPR005123">
    <property type="entry name" value="Oxoglu/Fe-dep_dioxygenase_dom"/>
</dbReference>
<protein>
    <submittedName>
        <fullName evidence="9">PKHD-type hydroxylase</fullName>
    </submittedName>
</protein>
<dbReference type="HAMAP" id="MF_00657">
    <property type="entry name" value="Hydroxyl_YbiX"/>
    <property type="match status" value="1"/>
</dbReference>
<evidence type="ECO:0000256" key="4">
    <source>
        <dbReference type="ARBA" id="ARBA00022964"/>
    </source>
</evidence>
<feature type="binding site" evidence="7">
    <location>
        <position position="152"/>
    </location>
    <ligand>
        <name>Fe cation</name>
        <dbReference type="ChEBI" id="CHEBI:24875"/>
    </ligand>
</feature>
<keyword evidence="4 7" id="KW-0223">Dioxygenase</keyword>
<evidence type="ECO:0000259" key="8">
    <source>
        <dbReference type="PROSITE" id="PS51471"/>
    </source>
</evidence>
<evidence type="ECO:0000313" key="10">
    <source>
        <dbReference type="Proteomes" id="UP000194450"/>
    </source>
</evidence>
<keyword evidence="5 7" id="KW-0560">Oxidoreductase</keyword>
<keyword evidence="2 7" id="KW-0479">Metal-binding</keyword>
<dbReference type="EMBL" id="FXWH01000001">
    <property type="protein sequence ID" value="SMQ66423.1"/>
    <property type="molecule type" value="Genomic_DNA"/>
</dbReference>
<evidence type="ECO:0000256" key="1">
    <source>
        <dbReference type="ARBA" id="ARBA00001961"/>
    </source>
</evidence>
<keyword evidence="3 7" id="KW-0847">Vitamin C</keyword>
<dbReference type="GO" id="GO:0006974">
    <property type="term" value="P:DNA damage response"/>
    <property type="evidence" value="ECO:0007669"/>
    <property type="project" value="TreeGrafter"/>
</dbReference>
<dbReference type="InterPro" id="IPR044862">
    <property type="entry name" value="Pro_4_hyd_alph_FE2OG_OXY"/>
</dbReference>
<dbReference type="NCBIfam" id="NF003974">
    <property type="entry name" value="PRK05467.1-3"/>
    <property type="match status" value="1"/>
</dbReference>
<dbReference type="Pfam" id="PF18331">
    <property type="entry name" value="PKHD_C"/>
    <property type="match status" value="1"/>
</dbReference>
<dbReference type="GO" id="GO:0005506">
    <property type="term" value="F:iron ion binding"/>
    <property type="evidence" value="ECO:0007669"/>
    <property type="project" value="UniProtKB-UniRule"/>
</dbReference>
<dbReference type="PANTHER" id="PTHR41536">
    <property type="entry name" value="PKHD-TYPE HYDROXYLASE YBIX"/>
    <property type="match status" value="1"/>
</dbReference>
<dbReference type="NCBIfam" id="NF003975">
    <property type="entry name" value="PRK05467.1-4"/>
    <property type="match status" value="1"/>
</dbReference>
<evidence type="ECO:0000256" key="2">
    <source>
        <dbReference type="ARBA" id="ARBA00022723"/>
    </source>
</evidence>
<accession>A0A1Y6F1R4</accession>
<dbReference type="PROSITE" id="PS51471">
    <property type="entry name" value="FE2OG_OXY"/>
    <property type="match status" value="1"/>
</dbReference>
<dbReference type="Gene3D" id="4.10.860.20">
    <property type="entry name" value="Rabenosyn, Rab binding domain"/>
    <property type="match status" value="1"/>
</dbReference>
<dbReference type="InterPro" id="IPR023550">
    <property type="entry name" value="PKHD_hydroxylase"/>
</dbReference>
<dbReference type="OrthoDB" id="9812472at2"/>
<evidence type="ECO:0000256" key="3">
    <source>
        <dbReference type="ARBA" id="ARBA00022896"/>
    </source>
</evidence>
<feature type="domain" description="Fe2OG dioxygenase" evidence="8">
    <location>
        <begin position="77"/>
        <end position="171"/>
    </location>
</feature>
<dbReference type="AlphaFoldDB" id="A0A1Y6F1R4"/>
<evidence type="ECO:0000313" key="9">
    <source>
        <dbReference type="EMBL" id="SMQ66423.1"/>
    </source>
</evidence>
<dbReference type="GO" id="GO:0006879">
    <property type="term" value="P:intracellular iron ion homeostasis"/>
    <property type="evidence" value="ECO:0007669"/>
    <property type="project" value="TreeGrafter"/>
</dbReference>
<proteinExistence type="inferred from homology"/>
<evidence type="ECO:0000256" key="7">
    <source>
        <dbReference type="HAMAP-Rule" id="MF_00657"/>
    </source>
</evidence>
<dbReference type="SUPFAM" id="SSF51197">
    <property type="entry name" value="Clavaminate synthase-like"/>
    <property type="match status" value="1"/>
</dbReference>
<dbReference type="GO" id="GO:0031418">
    <property type="term" value="F:L-ascorbic acid binding"/>
    <property type="evidence" value="ECO:0007669"/>
    <property type="project" value="UniProtKB-KW"/>
</dbReference>
<comment type="cofactor">
    <cofactor evidence="7">
        <name>Fe(2+)</name>
        <dbReference type="ChEBI" id="CHEBI:29033"/>
    </cofactor>
    <text evidence="7">Binds 1 Fe(2+) ion per subunit.</text>
</comment>
<organism evidence="9 10">
    <name type="scientific">Pseudidiomarina planktonica</name>
    <dbReference type="NCBI Taxonomy" id="1323738"/>
    <lineage>
        <taxon>Bacteria</taxon>
        <taxon>Pseudomonadati</taxon>
        <taxon>Pseudomonadota</taxon>
        <taxon>Gammaproteobacteria</taxon>
        <taxon>Alteromonadales</taxon>
        <taxon>Idiomarinaceae</taxon>
        <taxon>Pseudidiomarina</taxon>
    </lineage>
</organism>
<feature type="binding site" evidence="7">
    <location>
        <position position="95"/>
    </location>
    <ligand>
        <name>Fe cation</name>
        <dbReference type="ChEBI" id="CHEBI:24875"/>
    </ligand>
</feature>
<reference evidence="10" key="1">
    <citation type="submission" date="2017-04" db="EMBL/GenBank/DDBJ databases">
        <authorList>
            <person name="Varghese N."/>
            <person name="Submissions S."/>
        </authorList>
    </citation>
    <scope>NUCLEOTIDE SEQUENCE [LARGE SCALE GENOMIC DNA]</scope>
</reference>
<keyword evidence="6 7" id="KW-0408">Iron</keyword>
<comment type="cofactor">
    <cofactor evidence="1 7">
        <name>L-ascorbate</name>
        <dbReference type="ChEBI" id="CHEBI:38290"/>
    </cofactor>
</comment>
<keyword evidence="10" id="KW-1185">Reference proteome</keyword>
<dbReference type="SMART" id="SM00702">
    <property type="entry name" value="P4Hc"/>
    <property type="match status" value="1"/>
</dbReference>
<dbReference type="InterPro" id="IPR041097">
    <property type="entry name" value="PKHD_C"/>
</dbReference>
<feature type="binding site" evidence="7">
    <location>
        <position position="97"/>
    </location>
    <ligand>
        <name>Fe cation</name>
        <dbReference type="ChEBI" id="CHEBI:24875"/>
    </ligand>
</feature>
<dbReference type="InterPro" id="IPR006620">
    <property type="entry name" value="Pro_4_hyd_alph"/>
</dbReference>